<dbReference type="OrthoDB" id="5344006at2759"/>
<feature type="transmembrane region" description="Helical" evidence="1">
    <location>
        <begin position="135"/>
        <end position="157"/>
    </location>
</feature>
<keyword evidence="1" id="KW-1133">Transmembrane helix</keyword>
<reference evidence="2" key="1">
    <citation type="journal article" date="2020" name="Stud. Mycol.">
        <title>101 Dothideomycetes genomes: a test case for predicting lifestyles and emergence of pathogens.</title>
        <authorList>
            <person name="Haridas S."/>
            <person name="Albert R."/>
            <person name="Binder M."/>
            <person name="Bloem J."/>
            <person name="Labutti K."/>
            <person name="Salamov A."/>
            <person name="Andreopoulos B."/>
            <person name="Baker S."/>
            <person name="Barry K."/>
            <person name="Bills G."/>
            <person name="Bluhm B."/>
            <person name="Cannon C."/>
            <person name="Castanera R."/>
            <person name="Culley D."/>
            <person name="Daum C."/>
            <person name="Ezra D."/>
            <person name="Gonzalez J."/>
            <person name="Henrissat B."/>
            <person name="Kuo A."/>
            <person name="Liang C."/>
            <person name="Lipzen A."/>
            <person name="Lutzoni F."/>
            <person name="Magnuson J."/>
            <person name="Mondo S."/>
            <person name="Nolan M."/>
            <person name="Ohm R."/>
            <person name="Pangilinan J."/>
            <person name="Park H.-J."/>
            <person name="Ramirez L."/>
            <person name="Alfaro M."/>
            <person name="Sun H."/>
            <person name="Tritt A."/>
            <person name="Yoshinaga Y."/>
            <person name="Zwiers L.-H."/>
            <person name="Turgeon B."/>
            <person name="Goodwin S."/>
            <person name="Spatafora J."/>
            <person name="Crous P."/>
            <person name="Grigoriev I."/>
        </authorList>
    </citation>
    <scope>NUCLEOTIDE SEQUENCE</scope>
    <source>
        <strain evidence="2">CBS 207.26</strain>
    </source>
</reference>
<accession>A0A6A6DFQ3</accession>
<keyword evidence="1" id="KW-0812">Transmembrane</keyword>
<evidence type="ECO:0000313" key="3">
    <source>
        <dbReference type="Proteomes" id="UP000800200"/>
    </source>
</evidence>
<organism evidence="2 3">
    <name type="scientific">Zopfia rhizophila CBS 207.26</name>
    <dbReference type="NCBI Taxonomy" id="1314779"/>
    <lineage>
        <taxon>Eukaryota</taxon>
        <taxon>Fungi</taxon>
        <taxon>Dikarya</taxon>
        <taxon>Ascomycota</taxon>
        <taxon>Pezizomycotina</taxon>
        <taxon>Dothideomycetes</taxon>
        <taxon>Dothideomycetes incertae sedis</taxon>
        <taxon>Zopfiaceae</taxon>
        <taxon>Zopfia</taxon>
    </lineage>
</organism>
<dbReference type="Proteomes" id="UP000800200">
    <property type="component" value="Unassembled WGS sequence"/>
</dbReference>
<proteinExistence type="predicted"/>
<keyword evidence="3" id="KW-1185">Reference proteome</keyword>
<gene>
    <name evidence="2" type="ORF">K469DRAFT_644711</name>
</gene>
<evidence type="ECO:0000256" key="1">
    <source>
        <dbReference type="SAM" id="Phobius"/>
    </source>
</evidence>
<dbReference type="EMBL" id="ML994692">
    <property type="protein sequence ID" value="KAF2177222.1"/>
    <property type="molecule type" value="Genomic_DNA"/>
</dbReference>
<keyword evidence="1" id="KW-0472">Membrane</keyword>
<feature type="transmembrane region" description="Helical" evidence="1">
    <location>
        <begin position="87"/>
        <end position="105"/>
    </location>
</feature>
<evidence type="ECO:0000313" key="2">
    <source>
        <dbReference type="EMBL" id="KAF2177222.1"/>
    </source>
</evidence>
<feature type="transmembrane region" description="Helical" evidence="1">
    <location>
        <begin position="54"/>
        <end position="75"/>
    </location>
</feature>
<protein>
    <recommendedName>
        <fullName evidence="4">MARVEL domain-containing protein</fullName>
    </recommendedName>
</protein>
<feature type="transmembrane region" description="Helical" evidence="1">
    <location>
        <begin position="24"/>
        <end position="42"/>
    </location>
</feature>
<feature type="non-terminal residue" evidence="2">
    <location>
        <position position="158"/>
    </location>
</feature>
<sequence length="158" mass="17361">MMAHPTLKSQPTAYPKGLFHTVRAFQLLAAMIVAGEMFYFVYQLKHGGHRVPWMFFFLHGAALFTLIALMITGFLHCRHRLPAVLNGGTNIVASALWVGGFGLLADAMKETILDACTPVWWGNDTGITICRLYKLLFAASLLGTVSTITASILDVVVY</sequence>
<name>A0A6A6DFQ3_9PEZI</name>
<evidence type="ECO:0008006" key="4">
    <source>
        <dbReference type="Google" id="ProtNLM"/>
    </source>
</evidence>
<dbReference type="AlphaFoldDB" id="A0A6A6DFQ3"/>